<evidence type="ECO:0000313" key="2">
    <source>
        <dbReference type="Proteomes" id="UP000823561"/>
    </source>
</evidence>
<keyword evidence="2" id="KW-1185">Reference proteome</keyword>
<evidence type="ECO:0000313" key="1">
    <source>
        <dbReference type="EMBL" id="KAG5275839.1"/>
    </source>
</evidence>
<dbReference type="AlphaFoldDB" id="A0AAV6GL32"/>
<gene>
    <name evidence="1" type="ORF">AALO_G00125130</name>
</gene>
<dbReference type="EMBL" id="JADWDJ010000009">
    <property type="protein sequence ID" value="KAG5275839.1"/>
    <property type="molecule type" value="Genomic_DNA"/>
</dbReference>
<name>A0AAV6GL32_9TELE</name>
<dbReference type="Proteomes" id="UP000823561">
    <property type="component" value="Chromosome 9"/>
</dbReference>
<organism evidence="1 2">
    <name type="scientific">Alosa alosa</name>
    <name type="common">allis shad</name>
    <dbReference type="NCBI Taxonomy" id="278164"/>
    <lineage>
        <taxon>Eukaryota</taxon>
        <taxon>Metazoa</taxon>
        <taxon>Chordata</taxon>
        <taxon>Craniata</taxon>
        <taxon>Vertebrata</taxon>
        <taxon>Euteleostomi</taxon>
        <taxon>Actinopterygii</taxon>
        <taxon>Neopterygii</taxon>
        <taxon>Teleostei</taxon>
        <taxon>Clupei</taxon>
        <taxon>Clupeiformes</taxon>
        <taxon>Clupeoidei</taxon>
        <taxon>Clupeidae</taxon>
        <taxon>Alosa</taxon>
    </lineage>
</organism>
<comment type="caution">
    <text evidence="1">The sequence shown here is derived from an EMBL/GenBank/DDBJ whole genome shotgun (WGS) entry which is preliminary data.</text>
</comment>
<accession>A0AAV6GL32</accession>
<sequence length="73" mass="9054">MFLIGLFDRVSILAERFHFKLYNFQKSIKLHYFLYWFYRLQDVCEICTVKVLYFDCNCLCILIRFFIRIMSGF</sequence>
<reference evidence="1" key="1">
    <citation type="submission" date="2020-10" db="EMBL/GenBank/DDBJ databases">
        <title>Chromosome-scale genome assembly of the Allis shad, Alosa alosa.</title>
        <authorList>
            <person name="Margot Z."/>
            <person name="Christophe K."/>
            <person name="Cabau C."/>
            <person name="Louis A."/>
            <person name="Berthelot C."/>
            <person name="Parey E."/>
            <person name="Roest Crollius H."/>
            <person name="Montfort J."/>
            <person name="Robinson-Rechavi M."/>
            <person name="Bucao C."/>
            <person name="Bouchez O."/>
            <person name="Gislard M."/>
            <person name="Lluch J."/>
            <person name="Milhes M."/>
            <person name="Lampietro C."/>
            <person name="Lopez Roques C."/>
            <person name="Donnadieu C."/>
            <person name="Braasch I."/>
            <person name="Desvignes T."/>
            <person name="Postlethwait J."/>
            <person name="Bobe J."/>
            <person name="Guiguen Y."/>
        </authorList>
    </citation>
    <scope>NUCLEOTIDE SEQUENCE</scope>
    <source>
        <strain evidence="1">M-15738</strain>
        <tissue evidence="1">Blood</tissue>
    </source>
</reference>
<proteinExistence type="predicted"/>
<protein>
    <submittedName>
        <fullName evidence="1">Uncharacterized protein</fullName>
    </submittedName>
</protein>